<dbReference type="GO" id="GO:0006355">
    <property type="term" value="P:regulation of DNA-templated transcription"/>
    <property type="evidence" value="ECO:0007669"/>
    <property type="project" value="UniProtKB-UniRule"/>
</dbReference>
<keyword evidence="4 5" id="KW-0804">Transcription</keyword>
<dbReference type="InterPro" id="IPR017856">
    <property type="entry name" value="Integrase-like_N"/>
</dbReference>
<evidence type="ECO:0000313" key="9">
    <source>
        <dbReference type="Proteomes" id="UP000077412"/>
    </source>
</evidence>
<evidence type="ECO:0000256" key="5">
    <source>
        <dbReference type="HAMAP-Rule" id="MF_00918"/>
    </source>
</evidence>
<dbReference type="KEGG" id="far:ABE41_011265"/>
<dbReference type="NCBIfam" id="NF009044">
    <property type="entry name" value="PRK12378.1"/>
    <property type="match status" value="1"/>
</dbReference>
<evidence type="ECO:0000313" key="8">
    <source>
        <dbReference type="EMBL" id="ANX12591.1"/>
    </source>
</evidence>
<evidence type="ECO:0000256" key="1">
    <source>
        <dbReference type="ARBA" id="ARBA00022490"/>
    </source>
</evidence>
<dbReference type="EMBL" id="CP016761">
    <property type="protein sequence ID" value="ANX12591.1"/>
    <property type="molecule type" value="Genomic_DNA"/>
</dbReference>
<keyword evidence="3 5" id="KW-0238">DNA-binding</keyword>
<dbReference type="FunFam" id="3.30.70.980:FF:000004">
    <property type="entry name" value="Probable transcriptional regulatory protein YeeN"/>
    <property type="match status" value="1"/>
</dbReference>
<dbReference type="InterPro" id="IPR026562">
    <property type="entry name" value="Transcrip_reg_TACO1_YeeN"/>
</dbReference>
<dbReference type="InterPro" id="IPR048300">
    <property type="entry name" value="TACO1_YebC-like_2nd/3rd_dom"/>
</dbReference>
<dbReference type="HAMAP" id="MF_00693">
    <property type="entry name" value="Transcrip_reg_TACO1"/>
    <property type="match status" value="1"/>
</dbReference>
<dbReference type="InterPro" id="IPR049083">
    <property type="entry name" value="TACO1_YebC_N"/>
</dbReference>
<protein>
    <recommendedName>
        <fullName evidence="5">Probable transcriptional regulatory protein ABE41_011265</fullName>
    </recommendedName>
</protein>
<dbReference type="Gene3D" id="1.10.10.200">
    <property type="match status" value="1"/>
</dbReference>
<dbReference type="NCBIfam" id="TIGR01033">
    <property type="entry name" value="YebC/PmpR family DNA-binding transcriptional regulator"/>
    <property type="match status" value="1"/>
</dbReference>
<evidence type="ECO:0000256" key="4">
    <source>
        <dbReference type="ARBA" id="ARBA00023163"/>
    </source>
</evidence>
<dbReference type="HAMAP" id="MF_00918">
    <property type="entry name" value="Transcrip_reg_TACO1_YeeN"/>
    <property type="match status" value="1"/>
</dbReference>
<dbReference type="SUPFAM" id="SSF75625">
    <property type="entry name" value="YebC-like"/>
    <property type="match status" value="1"/>
</dbReference>
<dbReference type="RefSeq" id="WP_066290193.1">
    <property type="nucleotide sequence ID" value="NZ_CP016761.1"/>
</dbReference>
<dbReference type="Proteomes" id="UP000077412">
    <property type="component" value="Chromosome"/>
</dbReference>
<feature type="domain" description="TACO1/YebC-like N-terminal" evidence="7">
    <location>
        <begin position="3"/>
        <end position="74"/>
    </location>
</feature>
<dbReference type="GO" id="GO:0003677">
    <property type="term" value="F:DNA binding"/>
    <property type="evidence" value="ECO:0007669"/>
    <property type="project" value="UniProtKB-UniRule"/>
</dbReference>
<evidence type="ECO:0000256" key="2">
    <source>
        <dbReference type="ARBA" id="ARBA00023015"/>
    </source>
</evidence>
<comment type="similarity">
    <text evidence="5">Belongs to the TACO1 family. YeeN subfamily.</text>
</comment>
<evidence type="ECO:0000259" key="7">
    <source>
        <dbReference type="Pfam" id="PF20772"/>
    </source>
</evidence>
<dbReference type="InterPro" id="IPR026564">
    <property type="entry name" value="Transcrip_reg_TACO1-like_dom3"/>
</dbReference>
<evidence type="ECO:0000256" key="3">
    <source>
        <dbReference type="ARBA" id="ARBA00023125"/>
    </source>
</evidence>
<keyword evidence="9" id="KW-1185">Reference proteome</keyword>
<dbReference type="InterPro" id="IPR002876">
    <property type="entry name" value="Transcrip_reg_TACO1-like"/>
</dbReference>
<dbReference type="Pfam" id="PF20772">
    <property type="entry name" value="TACO1_YebC_N"/>
    <property type="match status" value="1"/>
</dbReference>
<dbReference type="PANTHER" id="PTHR12532">
    <property type="entry name" value="TRANSLATIONAL ACTIVATOR OF CYTOCHROME C OXIDASE 1"/>
    <property type="match status" value="1"/>
</dbReference>
<dbReference type="PANTHER" id="PTHR12532:SF0">
    <property type="entry name" value="TRANSLATIONAL ACTIVATOR OF CYTOCHROME C OXIDASE 1"/>
    <property type="match status" value="1"/>
</dbReference>
<gene>
    <name evidence="8" type="ORF">ABE41_011265</name>
</gene>
<sequence>MGRKWNNIKEKKASKDANTSRIYAKFGREIYVAAKQGEPDPESNQSLKVVLERAKTYSVPKTIIDRAIEKAKGGSDENYDELRYEGFGPNGSMVIVDTLTNNVNRTVAEVRSAFNKNGGNMGVSGAVAYMFDATAVIGLEGKTSDEVLELLLEADLDVRDVIEEDEAVIVYAEPDQFHAVQEVFKNAGITEFSVAELTMLAQNDLTLPEDAQVQFEKLIDALEDLEDVQQVYHNVDLGE</sequence>
<dbReference type="OrthoDB" id="9781053at2"/>
<dbReference type="FunFam" id="1.10.10.200:FF:000003">
    <property type="entry name" value="Probable transcriptional regulatory protein YeeN"/>
    <property type="match status" value="1"/>
</dbReference>
<proteinExistence type="inferred from homology"/>
<reference evidence="8 9" key="1">
    <citation type="submission" date="2016-08" db="EMBL/GenBank/DDBJ databases">
        <title>Complete genome sequence of Fictibacillus arsenicus G25-54, a strain with toxicity to nematodes and a potential arsenic-resistance activity.</title>
        <authorList>
            <person name="Zheng Z."/>
        </authorList>
    </citation>
    <scope>NUCLEOTIDE SEQUENCE [LARGE SCALE GENOMIC DNA]</scope>
    <source>
        <strain evidence="8 9">G25-54</strain>
    </source>
</reference>
<dbReference type="Gene3D" id="3.30.70.980">
    <property type="match status" value="2"/>
</dbReference>
<dbReference type="GO" id="GO:0005829">
    <property type="term" value="C:cytosol"/>
    <property type="evidence" value="ECO:0007669"/>
    <property type="project" value="TreeGrafter"/>
</dbReference>
<dbReference type="NCBIfam" id="NF001030">
    <property type="entry name" value="PRK00110.1"/>
    <property type="match status" value="1"/>
</dbReference>
<dbReference type="STRING" id="255247.ABE41_011265"/>
<dbReference type="AlphaFoldDB" id="A0A1B1Z5A5"/>
<keyword evidence="2 5" id="KW-0805">Transcription regulation</keyword>
<name>A0A1B1Z5A5_9BACL</name>
<evidence type="ECO:0000259" key="6">
    <source>
        <dbReference type="Pfam" id="PF01709"/>
    </source>
</evidence>
<keyword evidence="1 5" id="KW-0963">Cytoplasm</keyword>
<dbReference type="InterPro" id="IPR029072">
    <property type="entry name" value="YebC-like"/>
</dbReference>
<organism evidence="8 9">
    <name type="scientific">Fictibacillus arsenicus</name>
    <dbReference type="NCBI Taxonomy" id="255247"/>
    <lineage>
        <taxon>Bacteria</taxon>
        <taxon>Bacillati</taxon>
        <taxon>Bacillota</taxon>
        <taxon>Bacilli</taxon>
        <taxon>Bacillales</taxon>
        <taxon>Fictibacillaceae</taxon>
        <taxon>Fictibacillus</taxon>
    </lineage>
</organism>
<accession>A0A1B1Z5A5</accession>
<feature type="domain" description="TACO1/YebC-like second and third" evidence="6">
    <location>
        <begin position="79"/>
        <end position="235"/>
    </location>
</feature>
<comment type="subcellular location">
    <subcellularLocation>
        <location evidence="5">Cytoplasm</location>
    </subcellularLocation>
</comment>
<dbReference type="Pfam" id="PF01709">
    <property type="entry name" value="Transcrip_reg"/>
    <property type="match status" value="1"/>
</dbReference>